<dbReference type="GO" id="GO:0005634">
    <property type="term" value="C:nucleus"/>
    <property type="evidence" value="ECO:0007669"/>
    <property type="project" value="TreeGrafter"/>
</dbReference>
<organism evidence="5 6">
    <name type="scientific">Ichthyophthirius multifiliis</name>
    <name type="common">White spot disease agent</name>
    <name type="synonym">Ich</name>
    <dbReference type="NCBI Taxonomy" id="5932"/>
    <lineage>
        <taxon>Eukaryota</taxon>
        <taxon>Sar</taxon>
        <taxon>Alveolata</taxon>
        <taxon>Ciliophora</taxon>
        <taxon>Intramacronucleata</taxon>
        <taxon>Oligohymenophorea</taxon>
        <taxon>Hymenostomatida</taxon>
        <taxon>Ophryoglenina</taxon>
        <taxon>Ichthyophthirius</taxon>
    </lineage>
</organism>
<dbReference type="PANTHER" id="PTHR45626:SF22">
    <property type="entry name" value="DNA REPAIR PROTEIN RAD5"/>
    <property type="match status" value="1"/>
</dbReference>
<keyword evidence="3" id="KW-0067">ATP-binding</keyword>
<dbReference type="PANTHER" id="PTHR45626">
    <property type="entry name" value="TRANSCRIPTION TERMINATION FACTOR 2-RELATED"/>
    <property type="match status" value="1"/>
</dbReference>
<dbReference type="Proteomes" id="UP000008983">
    <property type="component" value="Unassembled WGS sequence"/>
</dbReference>
<evidence type="ECO:0000256" key="3">
    <source>
        <dbReference type="ARBA" id="ARBA00022840"/>
    </source>
</evidence>
<keyword evidence="6" id="KW-1185">Reference proteome</keyword>
<dbReference type="GO" id="GO:0016787">
    <property type="term" value="F:hydrolase activity"/>
    <property type="evidence" value="ECO:0007669"/>
    <property type="project" value="UniProtKB-KW"/>
</dbReference>
<dbReference type="GO" id="GO:0005524">
    <property type="term" value="F:ATP binding"/>
    <property type="evidence" value="ECO:0007669"/>
    <property type="project" value="UniProtKB-KW"/>
</dbReference>
<keyword evidence="2" id="KW-0378">Hydrolase</keyword>
<dbReference type="SUPFAM" id="SSF52540">
    <property type="entry name" value="P-loop containing nucleoside triphosphate hydrolases"/>
    <property type="match status" value="1"/>
</dbReference>
<name>G0R086_ICHMU</name>
<evidence type="ECO:0000259" key="4">
    <source>
        <dbReference type="PROSITE" id="PS51192"/>
    </source>
</evidence>
<dbReference type="OrthoDB" id="448448at2759"/>
<dbReference type="InterPro" id="IPR027417">
    <property type="entry name" value="P-loop_NTPase"/>
</dbReference>
<dbReference type="GO" id="GO:0006281">
    <property type="term" value="P:DNA repair"/>
    <property type="evidence" value="ECO:0007669"/>
    <property type="project" value="TreeGrafter"/>
</dbReference>
<evidence type="ECO:0000313" key="5">
    <source>
        <dbReference type="EMBL" id="EGR29118.1"/>
    </source>
</evidence>
<evidence type="ECO:0000256" key="1">
    <source>
        <dbReference type="ARBA" id="ARBA00022741"/>
    </source>
</evidence>
<dbReference type="CDD" id="cd18008">
    <property type="entry name" value="DEXDc_SHPRH-like"/>
    <property type="match status" value="1"/>
</dbReference>
<evidence type="ECO:0000313" key="6">
    <source>
        <dbReference type="Proteomes" id="UP000008983"/>
    </source>
</evidence>
<dbReference type="EMBL" id="GL984182">
    <property type="protein sequence ID" value="EGR29118.1"/>
    <property type="molecule type" value="Genomic_DNA"/>
</dbReference>
<dbReference type="RefSeq" id="XP_004030354.1">
    <property type="nucleotide sequence ID" value="XM_004030306.1"/>
</dbReference>
<sequence length="512" mass="61642">MFEYYKNEKDIQQNGIKEYLLFQNIYQTQNQSQIFFFNNQQQQILQQENYIENKNIKRLNENFSKTCLSQFYSETLPISTFKTQLFNYQKQGLTWMLYREGRISKKQLFENHPEQYQEDRELNPFYQQLLLPYNQKIYHNILSGKVCTDFVYSKHTFGGILADQMGLGKTLMTIALIHSDLQNKREFSRLGTLVVLPLSILGQWQRELENNSVEKSIKIFNYYQQKKPQNYNLEDYDIVLIPYSQLANEYKRNNKQLFQNQWRRIILDEAQNIKNRKSNIAKACFLLNSQYRWCLTATPIENILDDLFSLLQFLNVETFGEWFWWNSYINDEQKKSDSFDLLHQILKPLILRRTKQSKYENGQCILQMTNKQIFTEKIQMEKQEKKLYDLLFSQSQKLFQELNNKKEVINSYIHIFQIISKLRQFCAHPSIVFKGFDIDKLKNINLNILQEQVYSFLEGKTSKKTQQNQYFLNKQNSQETVTEAYKKELIQKQNKESLKYVLFVLNLYKFIL</sequence>
<dbReference type="GeneID" id="14905216"/>
<proteinExistence type="predicted"/>
<dbReference type="SMART" id="SM00487">
    <property type="entry name" value="DEXDc"/>
    <property type="match status" value="1"/>
</dbReference>
<reference evidence="5 6" key="1">
    <citation type="submission" date="2011-07" db="EMBL/GenBank/DDBJ databases">
        <authorList>
            <person name="Coyne R."/>
            <person name="Brami D."/>
            <person name="Johnson J."/>
            <person name="Hostetler J."/>
            <person name="Hannick L."/>
            <person name="Clark T."/>
            <person name="Cassidy-Hanley D."/>
            <person name="Inman J."/>
        </authorList>
    </citation>
    <scope>NUCLEOTIDE SEQUENCE [LARGE SCALE GENOMIC DNA]</scope>
    <source>
        <strain evidence="5 6">G5</strain>
    </source>
</reference>
<accession>G0R086</accession>
<dbReference type="OMA" id="WEEEINH"/>
<feature type="domain" description="Helicase ATP-binding" evidence="4">
    <location>
        <begin position="150"/>
        <end position="317"/>
    </location>
</feature>
<dbReference type="Gene3D" id="3.40.50.10810">
    <property type="entry name" value="Tandem AAA-ATPase domain"/>
    <property type="match status" value="1"/>
</dbReference>
<dbReference type="AlphaFoldDB" id="G0R086"/>
<gene>
    <name evidence="5" type="ORF">IMG5_162580</name>
</gene>
<dbReference type="STRING" id="857967.G0R086"/>
<dbReference type="GO" id="GO:0008094">
    <property type="term" value="F:ATP-dependent activity, acting on DNA"/>
    <property type="evidence" value="ECO:0007669"/>
    <property type="project" value="TreeGrafter"/>
</dbReference>
<dbReference type="InterPro" id="IPR050628">
    <property type="entry name" value="SNF2_RAD54_helicase_TF"/>
</dbReference>
<dbReference type="InterPro" id="IPR014001">
    <property type="entry name" value="Helicase_ATP-bd"/>
</dbReference>
<dbReference type="InterPro" id="IPR038718">
    <property type="entry name" value="SNF2-like_sf"/>
</dbReference>
<keyword evidence="1" id="KW-0547">Nucleotide-binding</keyword>
<dbReference type="InterPro" id="IPR000330">
    <property type="entry name" value="SNF2_N"/>
</dbReference>
<dbReference type="Pfam" id="PF00176">
    <property type="entry name" value="SNF2-rel_dom"/>
    <property type="match status" value="1"/>
</dbReference>
<dbReference type="PROSITE" id="PS51192">
    <property type="entry name" value="HELICASE_ATP_BIND_1"/>
    <property type="match status" value="1"/>
</dbReference>
<protein>
    <recommendedName>
        <fullName evidence="4">Helicase ATP-binding domain-containing protein</fullName>
    </recommendedName>
</protein>
<evidence type="ECO:0000256" key="2">
    <source>
        <dbReference type="ARBA" id="ARBA00022801"/>
    </source>
</evidence>
<dbReference type="InParanoid" id="G0R086"/>
<dbReference type="eggNOG" id="KOG1001">
    <property type="taxonomic scope" value="Eukaryota"/>
</dbReference>